<dbReference type="CDD" id="cd03819">
    <property type="entry name" value="GT4_WavL-like"/>
    <property type="match status" value="1"/>
</dbReference>
<dbReference type="SUPFAM" id="SSF53756">
    <property type="entry name" value="UDP-Glycosyltransferase/glycogen phosphorylase"/>
    <property type="match status" value="1"/>
</dbReference>
<evidence type="ECO:0000256" key="1">
    <source>
        <dbReference type="ARBA" id="ARBA00022676"/>
    </source>
</evidence>
<dbReference type="InterPro" id="IPR001296">
    <property type="entry name" value="Glyco_trans_1"/>
</dbReference>
<evidence type="ECO:0000259" key="4">
    <source>
        <dbReference type="Pfam" id="PF13439"/>
    </source>
</evidence>
<keyword evidence="6" id="KW-1185">Reference proteome</keyword>
<name>A0ABV6ZVZ0_9PROT</name>
<dbReference type="InterPro" id="IPR028098">
    <property type="entry name" value="Glyco_trans_4-like_N"/>
</dbReference>
<evidence type="ECO:0000313" key="5">
    <source>
        <dbReference type="EMBL" id="MFC2925534.1"/>
    </source>
</evidence>
<evidence type="ECO:0000256" key="2">
    <source>
        <dbReference type="ARBA" id="ARBA00022679"/>
    </source>
</evidence>
<dbReference type="RefSeq" id="WP_343165406.1">
    <property type="nucleotide sequence ID" value="NZ_JBHRSV010000004.1"/>
</dbReference>
<dbReference type="Gene3D" id="3.40.50.2000">
    <property type="entry name" value="Glycogen Phosphorylase B"/>
    <property type="match status" value="2"/>
</dbReference>
<dbReference type="Pfam" id="PF13439">
    <property type="entry name" value="Glyco_transf_4"/>
    <property type="match status" value="1"/>
</dbReference>
<reference evidence="6" key="1">
    <citation type="journal article" date="2019" name="Int. J. Syst. Evol. Microbiol.">
        <title>The Global Catalogue of Microorganisms (GCM) 10K type strain sequencing project: providing services to taxonomists for standard genome sequencing and annotation.</title>
        <authorList>
            <consortium name="The Broad Institute Genomics Platform"/>
            <consortium name="The Broad Institute Genome Sequencing Center for Infectious Disease"/>
            <person name="Wu L."/>
            <person name="Ma J."/>
        </authorList>
    </citation>
    <scope>NUCLEOTIDE SEQUENCE [LARGE SCALE GENOMIC DNA]</scope>
    <source>
        <strain evidence="6">KCTC 52487</strain>
    </source>
</reference>
<keyword evidence="2" id="KW-0808">Transferase</keyword>
<dbReference type="EMBL" id="JBHRSV010000004">
    <property type="protein sequence ID" value="MFC2925534.1"/>
    <property type="molecule type" value="Genomic_DNA"/>
</dbReference>
<feature type="domain" description="Glycosyltransferase subfamily 4-like N-terminal" evidence="4">
    <location>
        <begin position="13"/>
        <end position="167"/>
    </location>
</feature>
<dbReference type="Proteomes" id="UP001595379">
    <property type="component" value="Unassembled WGS sequence"/>
</dbReference>
<dbReference type="PANTHER" id="PTHR12526:SF510">
    <property type="entry name" value="D-INOSITOL 3-PHOSPHATE GLYCOSYLTRANSFERASE"/>
    <property type="match status" value="1"/>
</dbReference>
<comment type="caution">
    <text evidence="5">The sequence shown here is derived from an EMBL/GenBank/DDBJ whole genome shotgun (WGS) entry which is preliminary data.</text>
</comment>
<protein>
    <submittedName>
        <fullName evidence="5">Glycosyltransferase family 4 protein</fullName>
    </submittedName>
</protein>
<sequence length="375" mass="40171">MKILQVIPNLDTGGAERTTIEIAEALTREGHTALVASEGGAMEGELAAAGGELIRLPLASKSPLTIWKNAKLLAAIIRERGVDLVHARSRAPAWSALRAARKTGIPFVTTYHGTYNARSPLKRWYNSVMARGDRVIANSNFIHDHIVREHGTWMPITVIPRGVETERFAPSDEISARGAALRREWGVADSEFLFLLPARLTRWKGQTVAIQALGALKARGEIVPHLVLAGGDQGRAEFRRELESLAEDLGVAPSVIFAGHCSDMPAAFAACDVALNPSVDPEAFGRTAAEASAAGKPVIVSDHGGAREVIEAGQTGWRVKPGDADALADAMWEAVQLSPAARTRMGEAGRSRIGALFTTASLQSATLQVYRELLE</sequence>
<organism evidence="5 6">
    <name type="scientific">Hyphobacterium vulgare</name>
    <dbReference type="NCBI Taxonomy" id="1736751"/>
    <lineage>
        <taxon>Bacteria</taxon>
        <taxon>Pseudomonadati</taxon>
        <taxon>Pseudomonadota</taxon>
        <taxon>Alphaproteobacteria</taxon>
        <taxon>Maricaulales</taxon>
        <taxon>Maricaulaceae</taxon>
        <taxon>Hyphobacterium</taxon>
    </lineage>
</organism>
<keyword evidence="1" id="KW-0328">Glycosyltransferase</keyword>
<evidence type="ECO:0000259" key="3">
    <source>
        <dbReference type="Pfam" id="PF00534"/>
    </source>
</evidence>
<proteinExistence type="predicted"/>
<dbReference type="Pfam" id="PF00534">
    <property type="entry name" value="Glycos_transf_1"/>
    <property type="match status" value="1"/>
</dbReference>
<feature type="domain" description="Glycosyl transferase family 1" evidence="3">
    <location>
        <begin position="181"/>
        <end position="351"/>
    </location>
</feature>
<dbReference type="PANTHER" id="PTHR12526">
    <property type="entry name" value="GLYCOSYLTRANSFERASE"/>
    <property type="match status" value="1"/>
</dbReference>
<evidence type="ECO:0000313" key="6">
    <source>
        <dbReference type="Proteomes" id="UP001595379"/>
    </source>
</evidence>
<gene>
    <name evidence="5" type="ORF">ACFOOR_05400</name>
</gene>
<accession>A0ABV6ZVZ0</accession>